<sequence>MVELLVVIAIIGILVALLLPAVQAAREAARRTQCKNQLKQMGLACLLHEDTHGFFPSGGWGTKFLAEPNSGYGKNQPGSWYYSVFSYLEENGLRDLGRGKDPGTAAWRTDILQLLRTPVGVFNCPSRRSVAIGISTNVGSTDFSFTNGSPAAKGDYAGNTGTSVCTASSGYGGGPDFDQAGLTPSSLTAAKTWSKWPDTSSVGGTFFANPYYQNGVINFRSEVKASQIPDGLSKTYIIGEKFVAPKAYDDNGVYGSGDIARWGDNQSMYVGFEWDNQRMAWRQGSQIFGLGAKDPSDYQPSPDSNDNQFKPLSAFGSPHAGGLNMAYCDGSVHQVSYDIEVDAHRLNAIRNDEGDPNSGIIQF</sequence>
<evidence type="ECO:0000259" key="2">
    <source>
        <dbReference type="Pfam" id="PF07596"/>
    </source>
</evidence>
<dbReference type="Proteomes" id="UP000317421">
    <property type="component" value="Unassembled WGS sequence"/>
</dbReference>
<organism evidence="3 4">
    <name type="scientific">Botrimarina colliarenosi</name>
    <dbReference type="NCBI Taxonomy" id="2528001"/>
    <lineage>
        <taxon>Bacteria</taxon>
        <taxon>Pseudomonadati</taxon>
        <taxon>Planctomycetota</taxon>
        <taxon>Planctomycetia</taxon>
        <taxon>Pirellulales</taxon>
        <taxon>Lacipirellulaceae</taxon>
        <taxon>Botrimarina</taxon>
    </lineage>
</organism>
<dbReference type="PANTHER" id="PTHR30093:SF2">
    <property type="entry name" value="TYPE II SECRETION SYSTEM PROTEIN H"/>
    <property type="match status" value="1"/>
</dbReference>
<dbReference type="PANTHER" id="PTHR30093">
    <property type="entry name" value="GENERAL SECRETION PATHWAY PROTEIN G"/>
    <property type="match status" value="1"/>
</dbReference>
<keyword evidence="4" id="KW-1185">Reference proteome</keyword>
<dbReference type="Pfam" id="PF07596">
    <property type="entry name" value="SBP_bac_10"/>
    <property type="match status" value="1"/>
</dbReference>
<gene>
    <name evidence="3" type="ORF">Pla108_38800</name>
</gene>
<dbReference type="AlphaFoldDB" id="A0A5C6A1S2"/>
<dbReference type="InterPro" id="IPR027558">
    <property type="entry name" value="Pre_pil_HX9DG_C"/>
</dbReference>
<accession>A0A5C6A1S2</accession>
<feature type="compositionally biased region" description="Polar residues" evidence="1">
    <location>
        <begin position="298"/>
        <end position="310"/>
    </location>
</feature>
<evidence type="ECO:0000313" key="3">
    <source>
        <dbReference type="EMBL" id="TWT93386.1"/>
    </source>
</evidence>
<protein>
    <recommendedName>
        <fullName evidence="2">DUF1559 domain-containing protein</fullName>
    </recommendedName>
</protein>
<dbReference type="InterPro" id="IPR011453">
    <property type="entry name" value="DUF1559"/>
</dbReference>
<evidence type="ECO:0000313" key="4">
    <source>
        <dbReference type="Proteomes" id="UP000317421"/>
    </source>
</evidence>
<feature type="domain" description="DUF1559" evidence="2">
    <location>
        <begin position="23"/>
        <end position="341"/>
    </location>
</feature>
<comment type="caution">
    <text evidence="3">The sequence shown here is derived from an EMBL/GenBank/DDBJ whole genome shotgun (WGS) entry which is preliminary data.</text>
</comment>
<reference evidence="3 4" key="1">
    <citation type="submission" date="2019-02" db="EMBL/GenBank/DDBJ databases">
        <title>Deep-cultivation of Planctomycetes and their phenomic and genomic characterization uncovers novel biology.</title>
        <authorList>
            <person name="Wiegand S."/>
            <person name="Jogler M."/>
            <person name="Boedeker C."/>
            <person name="Pinto D."/>
            <person name="Vollmers J."/>
            <person name="Rivas-Marin E."/>
            <person name="Kohn T."/>
            <person name="Peeters S.H."/>
            <person name="Heuer A."/>
            <person name="Rast P."/>
            <person name="Oberbeckmann S."/>
            <person name="Bunk B."/>
            <person name="Jeske O."/>
            <person name="Meyerdierks A."/>
            <person name="Storesund J.E."/>
            <person name="Kallscheuer N."/>
            <person name="Luecker S."/>
            <person name="Lage O.M."/>
            <person name="Pohl T."/>
            <person name="Merkel B.J."/>
            <person name="Hornburger P."/>
            <person name="Mueller R.-W."/>
            <person name="Bruemmer F."/>
            <person name="Labrenz M."/>
            <person name="Spormann A.M."/>
            <person name="Op Den Camp H."/>
            <person name="Overmann J."/>
            <person name="Amann R."/>
            <person name="Jetten M.S.M."/>
            <person name="Mascher T."/>
            <person name="Medema M.H."/>
            <person name="Devos D.P."/>
            <person name="Kaster A.-K."/>
            <person name="Ovreas L."/>
            <person name="Rohde M."/>
            <person name="Galperin M.Y."/>
            <person name="Jogler C."/>
        </authorList>
    </citation>
    <scope>NUCLEOTIDE SEQUENCE [LARGE SCALE GENOMIC DNA]</scope>
    <source>
        <strain evidence="3 4">Pla108</strain>
    </source>
</reference>
<dbReference type="Gene3D" id="3.30.700.10">
    <property type="entry name" value="Glycoprotein, Type 4 Pilin"/>
    <property type="match status" value="1"/>
</dbReference>
<evidence type="ECO:0000256" key="1">
    <source>
        <dbReference type="SAM" id="MobiDB-lite"/>
    </source>
</evidence>
<dbReference type="EMBL" id="SJPR01000008">
    <property type="protein sequence ID" value="TWT93386.1"/>
    <property type="molecule type" value="Genomic_DNA"/>
</dbReference>
<dbReference type="NCBIfam" id="TIGR04294">
    <property type="entry name" value="pre_pil_HX9DG"/>
    <property type="match status" value="1"/>
</dbReference>
<name>A0A5C6A1S2_9BACT</name>
<dbReference type="InterPro" id="IPR045584">
    <property type="entry name" value="Pilin-like"/>
</dbReference>
<proteinExistence type="predicted"/>
<feature type="region of interest" description="Disordered" evidence="1">
    <location>
        <begin position="292"/>
        <end position="313"/>
    </location>
</feature>
<dbReference type="SUPFAM" id="SSF54523">
    <property type="entry name" value="Pili subunits"/>
    <property type="match status" value="1"/>
</dbReference>